<proteinExistence type="predicted"/>
<accession>A0A0V0ZI58</accession>
<reference evidence="1 2" key="1">
    <citation type="submission" date="2015-01" db="EMBL/GenBank/DDBJ databases">
        <title>Evolution of Trichinella species and genotypes.</title>
        <authorList>
            <person name="Korhonen P.K."/>
            <person name="Edoardo P."/>
            <person name="Giuseppe L.R."/>
            <person name="Gasser R.B."/>
        </authorList>
    </citation>
    <scope>NUCLEOTIDE SEQUENCE [LARGE SCALE GENOMIC DNA]</scope>
    <source>
        <strain evidence="1">ISS2496</strain>
    </source>
</reference>
<evidence type="ECO:0000313" key="1">
    <source>
        <dbReference type="EMBL" id="KRY12066.1"/>
    </source>
</evidence>
<name>A0A0V0ZI58_9BILA</name>
<dbReference type="Proteomes" id="UP000054783">
    <property type="component" value="Unassembled WGS sequence"/>
</dbReference>
<sequence length="109" mass="12724">MSLVASQFELTSNVRFEGLDHFLFRPLFLQWLIFRSCVFQVSNRCGGMSFVHKGKACKLKYDVSLFWCMTSKGAISNNLDVTSVLKQRPHMETCQVDQQLAYKMEKKRY</sequence>
<organism evidence="1 2">
    <name type="scientific">Trichinella patagoniensis</name>
    <dbReference type="NCBI Taxonomy" id="990121"/>
    <lineage>
        <taxon>Eukaryota</taxon>
        <taxon>Metazoa</taxon>
        <taxon>Ecdysozoa</taxon>
        <taxon>Nematoda</taxon>
        <taxon>Enoplea</taxon>
        <taxon>Dorylaimia</taxon>
        <taxon>Trichinellida</taxon>
        <taxon>Trichinellidae</taxon>
        <taxon>Trichinella</taxon>
    </lineage>
</organism>
<protein>
    <recommendedName>
        <fullName evidence="3">FLYWCH-type domain-containing protein</fullName>
    </recommendedName>
</protein>
<evidence type="ECO:0000313" key="2">
    <source>
        <dbReference type="Proteomes" id="UP000054783"/>
    </source>
</evidence>
<dbReference type="AlphaFoldDB" id="A0A0V0ZI58"/>
<dbReference type="OrthoDB" id="10310724at2759"/>
<keyword evidence="2" id="KW-1185">Reference proteome</keyword>
<evidence type="ECO:0008006" key="3">
    <source>
        <dbReference type="Google" id="ProtNLM"/>
    </source>
</evidence>
<gene>
    <name evidence="1" type="ORF">T12_1271</name>
</gene>
<comment type="caution">
    <text evidence="1">The sequence shown here is derived from an EMBL/GenBank/DDBJ whole genome shotgun (WGS) entry which is preliminary data.</text>
</comment>
<dbReference type="EMBL" id="JYDQ01000175">
    <property type="protein sequence ID" value="KRY12066.1"/>
    <property type="molecule type" value="Genomic_DNA"/>
</dbReference>